<comment type="caution">
    <text evidence="2">The sequence shown here is derived from an EMBL/GenBank/DDBJ whole genome shotgun (WGS) entry which is preliminary data.</text>
</comment>
<sequence>MAFRRVLIVSVLVAAVEANVLPPLAARQSSSICGTVPEFPVGDKIEILAWSDLTTSYGYLSASPANVPFWGQSTGYGVTSDPAEALTGIFTCGDQGFANWPPALLGAANAQSVPGTTINAIGLIDPFYASGGDPTVNVRGSSNWIAFGATFVGEALSTPASNTDITYDGSPAVYESVVWTLDHLPAADGTRVNILQPVWTNPNNGNGGNIDVPLFLSPSQGVVVAISDPAAFEFEYASAGPWLQVVTALIN</sequence>
<proteinExistence type="predicted"/>
<keyword evidence="1" id="KW-0732">Signal</keyword>
<organism evidence="2 3">
    <name type="scientific">Phanerochaete sordida</name>
    <dbReference type="NCBI Taxonomy" id="48140"/>
    <lineage>
        <taxon>Eukaryota</taxon>
        <taxon>Fungi</taxon>
        <taxon>Dikarya</taxon>
        <taxon>Basidiomycota</taxon>
        <taxon>Agaricomycotina</taxon>
        <taxon>Agaricomycetes</taxon>
        <taxon>Polyporales</taxon>
        <taxon>Phanerochaetaceae</taxon>
        <taxon>Phanerochaete</taxon>
    </lineage>
</organism>
<evidence type="ECO:0000256" key="1">
    <source>
        <dbReference type="SAM" id="SignalP"/>
    </source>
</evidence>
<gene>
    <name evidence="2" type="ORF">PsYK624_142080</name>
</gene>
<name>A0A9P3GN05_9APHY</name>
<feature type="signal peptide" evidence="1">
    <location>
        <begin position="1"/>
        <end position="18"/>
    </location>
</feature>
<dbReference type="Proteomes" id="UP000703269">
    <property type="component" value="Unassembled WGS sequence"/>
</dbReference>
<feature type="chain" id="PRO_5040427420" evidence="1">
    <location>
        <begin position="19"/>
        <end position="251"/>
    </location>
</feature>
<evidence type="ECO:0000313" key="2">
    <source>
        <dbReference type="EMBL" id="GJE97986.1"/>
    </source>
</evidence>
<accession>A0A9P3GN05</accession>
<protein>
    <submittedName>
        <fullName evidence="2">Uncharacterized protein</fullName>
    </submittedName>
</protein>
<reference evidence="2 3" key="1">
    <citation type="submission" date="2021-08" db="EMBL/GenBank/DDBJ databases">
        <title>Draft Genome Sequence of Phanerochaete sordida strain YK-624.</title>
        <authorList>
            <person name="Mori T."/>
            <person name="Dohra H."/>
            <person name="Suzuki T."/>
            <person name="Kawagishi H."/>
            <person name="Hirai H."/>
        </authorList>
    </citation>
    <scope>NUCLEOTIDE SEQUENCE [LARGE SCALE GENOMIC DNA]</scope>
    <source>
        <strain evidence="2 3">YK-624</strain>
    </source>
</reference>
<dbReference type="AlphaFoldDB" id="A0A9P3GN05"/>
<keyword evidence="3" id="KW-1185">Reference proteome</keyword>
<evidence type="ECO:0000313" key="3">
    <source>
        <dbReference type="Proteomes" id="UP000703269"/>
    </source>
</evidence>
<dbReference type="EMBL" id="BPQB01000080">
    <property type="protein sequence ID" value="GJE97986.1"/>
    <property type="molecule type" value="Genomic_DNA"/>
</dbReference>